<organism evidence="1 2">
    <name type="scientific">Microvirga mediterraneensis</name>
    <dbReference type="NCBI Taxonomy" id="2754695"/>
    <lineage>
        <taxon>Bacteria</taxon>
        <taxon>Pseudomonadati</taxon>
        <taxon>Pseudomonadota</taxon>
        <taxon>Alphaproteobacteria</taxon>
        <taxon>Hyphomicrobiales</taxon>
        <taxon>Methylobacteriaceae</taxon>
        <taxon>Microvirga</taxon>
    </lineage>
</organism>
<evidence type="ECO:0008006" key="3">
    <source>
        <dbReference type="Google" id="ProtNLM"/>
    </source>
</evidence>
<comment type="caution">
    <text evidence="1">The sequence shown here is derived from an EMBL/GenBank/DDBJ whole genome shotgun (WGS) entry which is preliminary data.</text>
</comment>
<proteinExistence type="predicted"/>
<gene>
    <name evidence="1" type="ORF">H0S73_22770</name>
</gene>
<protein>
    <recommendedName>
        <fullName evidence="3">WYL domain-containing protein</fullName>
    </recommendedName>
</protein>
<evidence type="ECO:0000313" key="1">
    <source>
        <dbReference type="EMBL" id="MBA1158925.1"/>
    </source>
</evidence>
<dbReference type="Proteomes" id="UP000572984">
    <property type="component" value="Unassembled WGS sequence"/>
</dbReference>
<accession>A0A838BVL9</accession>
<dbReference type="AlphaFoldDB" id="A0A838BVL9"/>
<dbReference type="RefSeq" id="WP_181054518.1">
    <property type="nucleotide sequence ID" value="NZ_JACDXJ010000002.1"/>
</dbReference>
<evidence type="ECO:0000313" key="2">
    <source>
        <dbReference type="Proteomes" id="UP000572984"/>
    </source>
</evidence>
<name>A0A838BVL9_9HYPH</name>
<sequence>MLIQTAVDALRSGRRLEIRYDGYIRVVEVHACGYTPKGHAVMRVWQVRGGSVSGERAGWKLLRLDETRGLQILDEPSEAPRPQYKKGDRDMARILAQI</sequence>
<reference evidence="1 2" key="1">
    <citation type="submission" date="2020-07" db="EMBL/GenBank/DDBJ databases">
        <title>Draft genome and description of Microvirga mediterraneensis Marseille-Q2068 sp. nov.</title>
        <authorList>
            <person name="Boxberger M."/>
        </authorList>
    </citation>
    <scope>NUCLEOTIDE SEQUENCE [LARGE SCALE GENOMIC DNA]</scope>
    <source>
        <strain evidence="1 2">Marseille-Q2068</strain>
    </source>
</reference>
<keyword evidence="2" id="KW-1185">Reference proteome</keyword>
<dbReference type="EMBL" id="JACDXJ010000002">
    <property type="protein sequence ID" value="MBA1158925.1"/>
    <property type="molecule type" value="Genomic_DNA"/>
</dbReference>